<reference evidence="3" key="1">
    <citation type="submission" date="2020-06" db="EMBL/GenBank/DDBJ databases">
        <authorList>
            <consortium name="Plant Systems Biology data submission"/>
        </authorList>
    </citation>
    <scope>NUCLEOTIDE SEQUENCE</scope>
    <source>
        <strain evidence="3">D6</strain>
    </source>
</reference>
<dbReference type="SUPFAM" id="SSF47616">
    <property type="entry name" value="GST C-terminal domain-like"/>
    <property type="match status" value="1"/>
</dbReference>
<evidence type="ECO:0000256" key="1">
    <source>
        <dbReference type="ARBA" id="ARBA00007409"/>
    </source>
</evidence>
<dbReference type="PROSITE" id="PS50404">
    <property type="entry name" value="GST_NTER"/>
    <property type="match status" value="1"/>
</dbReference>
<dbReference type="Pfam" id="PF13417">
    <property type="entry name" value="GST_N_3"/>
    <property type="match status" value="1"/>
</dbReference>
<evidence type="ECO:0000313" key="4">
    <source>
        <dbReference type="Proteomes" id="UP001153069"/>
    </source>
</evidence>
<sequence length="214" mass="24476">MKNSLWHCSRFRSTRCLWLFRELELLYPGELPELNLISLDETTLRTEKPESLLKVNRQGKVPTFQSDDGLVLFESAAICNYFCRRFDTEEKLLRRDANSMARHDMIAHYACGTADNVLATSSPIQRVLDDPRPGYQENVLAANEKAWHQLVAPTLEDFVKSRPPFFSASDVIFGFTIAACARKFPERLAAFPVLQSFHDKEIATRPAYQAAMEE</sequence>
<dbReference type="EMBL" id="CAICTM010000332">
    <property type="protein sequence ID" value="CAB9508099.1"/>
    <property type="molecule type" value="Genomic_DNA"/>
</dbReference>
<dbReference type="Proteomes" id="UP001153069">
    <property type="component" value="Unassembled WGS sequence"/>
</dbReference>
<dbReference type="CDD" id="cd03046">
    <property type="entry name" value="GST_N_GTT1_like"/>
    <property type="match status" value="1"/>
</dbReference>
<dbReference type="PANTHER" id="PTHR44051:SF9">
    <property type="entry name" value="GLUTATHIONE S-TRANSFERASE 1"/>
    <property type="match status" value="1"/>
</dbReference>
<dbReference type="InterPro" id="IPR004045">
    <property type="entry name" value="Glutathione_S-Trfase_N"/>
</dbReference>
<gene>
    <name evidence="3" type="ORF">SEMRO_333_G119640.1</name>
</gene>
<proteinExistence type="inferred from homology"/>
<dbReference type="AlphaFoldDB" id="A0A9N8DY37"/>
<dbReference type="Gene3D" id="1.20.1050.10">
    <property type="match status" value="1"/>
</dbReference>
<protein>
    <submittedName>
        <fullName evidence="3">Glutathione S-transferase</fullName>
    </submittedName>
</protein>
<dbReference type="InterPro" id="IPR036282">
    <property type="entry name" value="Glutathione-S-Trfase_C_sf"/>
</dbReference>
<name>A0A9N8DY37_9STRA</name>
<evidence type="ECO:0000313" key="3">
    <source>
        <dbReference type="EMBL" id="CAB9508099.1"/>
    </source>
</evidence>
<dbReference type="Gene3D" id="3.40.30.10">
    <property type="entry name" value="Glutaredoxin"/>
    <property type="match status" value="1"/>
</dbReference>
<dbReference type="PANTHER" id="PTHR44051">
    <property type="entry name" value="GLUTATHIONE S-TRANSFERASE-RELATED"/>
    <property type="match status" value="1"/>
</dbReference>
<organism evidence="3 4">
    <name type="scientific">Seminavis robusta</name>
    <dbReference type="NCBI Taxonomy" id="568900"/>
    <lineage>
        <taxon>Eukaryota</taxon>
        <taxon>Sar</taxon>
        <taxon>Stramenopiles</taxon>
        <taxon>Ochrophyta</taxon>
        <taxon>Bacillariophyta</taxon>
        <taxon>Bacillariophyceae</taxon>
        <taxon>Bacillariophycidae</taxon>
        <taxon>Naviculales</taxon>
        <taxon>Naviculaceae</taxon>
        <taxon>Seminavis</taxon>
    </lineage>
</organism>
<accession>A0A9N8DY37</accession>
<dbReference type="InterPro" id="IPR036249">
    <property type="entry name" value="Thioredoxin-like_sf"/>
</dbReference>
<comment type="similarity">
    <text evidence="1">Belongs to the GST superfamily.</text>
</comment>
<dbReference type="SUPFAM" id="SSF52833">
    <property type="entry name" value="Thioredoxin-like"/>
    <property type="match status" value="1"/>
</dbReference>
<dbReference type="OrthoDB" id="437402at2759"/>
<feature type="domain" description="GST N-terminal" evidence="2">
    <location>
        <begin position="1"/>
        <end position="90"/>
    </location>
</feature>
<comment type="caution">
    <text evidence="3">The sequence shown here is derived from an EMBL/GenBank/DDBJ whole genome shotgun (WGS) entry which is preliminary data.</text>
</comment>
<keyword evidence="4" id="KW-1185">Reference proteome</keyword>
<evidence type="ECO:0000259" key="2">
    <source>
        <dbReference type="PROSITE" id="PS50404"/>
    </source>
</evidence>